<feature type="transmembrane region" description="Helical" evidence="1">
    <location>
        <begin position="56"/>
        <end position="81"/>
    </location>
</feature>
<keyword evidence="1" id="KW-1133">Transmembrane helix</keyword>
<dbReference type="KEGG" id="sand:H3309_06320"/>
<evidence type="ECO:0000313" key="3">
    <source>
        <dbReference type="Proteomes" id="UP000515292"/>
    </source>
</evidence>
<dbReference type="AlphaFoldDB" id="A0A7G5IL31"/>
<dbReference type="EMBL" id="CP059851">
    <property type="protein sequence ID" value="QMW24073.1"/>
    <property type="molecule type" value="Genomic_DNA"/>
</dbReference>
<reference evidence="2 3" key="1">
    <citation type="submission" date="2020-07" db="EMBL/GenBank/DDBJ databases">
        <title>Complete genome sequence for Sandaracinobacter sp. M6.</title>
        <authorList>
            <person name="Tang Y."/>
            <person name="Liu Q."/>
            <person name="Guo Z."/>
            <person name="Lei P."/>
            <person name="Huang B."/>
        </authorList>
    </citation>
    <scope>NUCLEOTIDE SEQUENCE [LARGE SCALE GENOMIC DNA]</scope>
    <source>
        <strain evidence="2 3">M6</strain>
    </source>
</reference>
<dbReference type="RefSeq" id="WP_182297896.1">
    <property type="nucleotide sequence ID" value="NZ_CP059851.1"/>
</dbReference>
<keyword evidence="1" id="KW-0812">Transmembrane</keyword>
<accession>A0A7G5IL31</accession>
<feature type="transmembrane region" description="Helical" evidence="1">
    <location>
        <begin position="93"/>
        <end position="111"/>
    </location>
</feature>
<keyword evidence="1" id="KW-0472">Membrane</keyword>
<keyword evidence="3" id="KW-1185">Reference proteome</keyword>
<protein>
    <submittedName>
        <fullName evidence="2">Uncharacterized protein</fullName>
    </submittedName>
</protein>
<evidence type="ECO:0000256" key="1">
    <source>
        <dbReference type="SAM" id="Phobius"/>
    </source>
</evidence>
<proteinExistence type="predicted"/>
<gene>
    <name evidence="2" type="ORF">H3309_06320</name>
</gene>
<evidence type="ECO:0000313" key="2">
    <source>
        <dbReference type="EMBL" id="QMW24073.1"/>
    </source>
</evidence>
<dbReference type="Proteomes" id="UP000515292">
    <property type="component" value="Chromosome"/>
</dbReference>
<sequence length="139" mass="14934">MTAFHRTWLNLWLLLVIGFGLILAGAALPATEAPVRLFYALVGAPLPSPLGAELRFTLALLGAVTLGWALTIHAAFQAAFALRTDAAATWRRITFAILAWYVIDSALSVALGVPLNAVSNTVLLVAYLLPILRSRALQR</sequence>
<name>A0A7G5IL31_9SPHN</name>
<organism evidence="2 3">
    <name type="scientific">Sandaracinobacteroides saxicola</name>
    <dbReference type="NCBI Taxonomy" id="2759707"/>
    <lineage>
        <taxon>Bacteria</taxon>
        <taxon>Pseudomonadati</taxon>
        <taxon>Pseudomonadota</taxon>
        <taxon>Alphaproteobacteria</taxon>
        <taxon>Sphingomonadales</taxon>
        <taxon>Sphingosinicellaceae</taxon>
        <taxon>Sandaracinobacteroides</taxon>
    </lineage>
</organism>